<keyword evidence="8 9" id="KW-0472">Membrane</keyword>
<evidence type="ECO:0000256" key="2">
    <source>
        <dbReference type="ARBA" id="ARBA00022448"/>
    </source>
</evidence>
<feature type="transmembrane region" description="Helical" evidence="9">
    <location>
        <begin position="28"/>
        <end position="48"/>
    </location>
</feature>
<dbReference type="InterPro" id="IPR036640">
    <property type="entry name" value="ABC1_TM_sf"/>
</dbReference>
<dbReference type="InterPro" id="IPR039421">
    <property type="entry name" value="Type_1_exporter"/>
</dbReference>
<dbReference type="PROSITE" id="PS00211">
    <property type="entry name" value="ABC_TRANSPORTER_1"/>
    <property type="match status" value="1"/>
</dbReference>
<evidence type="ECO:0000256" key="1">
    <source>
        <dbReference type="ARBA" id="ARBA00004651"/>
    </source>
</evidence>
<evidence type="ECO:0000256" key="4">
    <source>
        <dbReference type="ARBA" id="ARBA00022692"/>
    </source>
</evidence>
<sequence>MEDTQVQKAQGRLSGVFRMNYDLTKTSIISGSISGFIGGLGSLAILWYSGMEIIANRLTLGSYFAFTAFLGYLYNPIQTLISINAIVQRGIISLPRIFEILHTRTEYDVGERIVNLNGQINNISYENVVFSYDGSKPILKGITFTINAKDKVAIIGKSGAGKTTLINLLLKFYKPISGEILVNNININKVDTKELRQKISVVFQTPFIFSGTIADNIRIGNVNANKEEIIQAAKVADIYDFILSLPQGLETEVGERGVRLSGGEKQRLAIARALLKKPYILILDEATSELDVETEKKIFDSLYEAFKNIIIIVITHRLHNIVKADKIIYLEKSSIAGIGTHNTLYITMPAYRNLFNNQN</sequence>
<dbReference type="GO" id="GO:0005886">
    <property type="term" value="C:plasma membrane"/>
    <property type="evidence" value="ECO:0007669"/>
    <property type="project" value="UniProtKB-SubCell"/>
</dbReference>
<dbReference type="InterPro" id="IPR003593">
    <property type="entry name" value="AAA+_ATPase"/>
</dbReference>
<protein>
    <submittedName>
        <fullName evidence="12">ABC transporter ATP-binding protein</fullName>
    </submittedName>
</protein>
<reference evidence="12" key="1">
    <citation type="journal article" date="2020" name="mSystems">
        <title>Genome- and Community-Level Interaction Insights into Carbon Utilization and Element Cycling Functions of Hydrothermarchaeota in Hydrothermal Sediment.</title>
        <authorList>
            <person name="Zhou Z."/>
            <person name="Liu Y."/>
            <person name="Xu W."/>
            <person name="Pan J."/>
            <person name="Luo Z.H."/>
            <person name="Li M."/>
        </authorList>
    </citation>
    <scope>NUCLEOTIDE SEQUENCE [LARGE SCALE GENOMIC DNA]</scope>
    <source>
        <strain evidence="12">SpSt-258</strain>
    </source>
</reference>
<dbReference type="PANTHER" id="PTHR24221:SF653">
    <property type="entry name" value="TRANSPORT ATP-BINDING PROTEIN CYDC"/>
    <property type="match status" value="1"/>
</dbReference>
<evidence type="ECO:0000259" key="11">
    <source>
        <dbReference type="PROSITE" id="PS50929"/>
    </source>
</evidence>
<keyword evidence="5" id="KW-0547">Nucleotide-binding</keyword>
<keyword evidence="2" id="KW-0813">Transport</keyword>
<keyword evidence="6 12" id="KW-0067">ATP-binding</keyword>
<evidence type="ECO:0000313" key="12">
    <source>
        <dbReference type="EMBL" id="HDY57962.1"/>
    </source>
</evidence>
<dbReference type="GO" id="GO:0005524">
    <property type="term" value="F:ATP binding"/>
    <property type="evidence" value="ECO:0007669"/>
    <property type="project" value="UniProtKB-KW"/>
</dbReference>
<evidence type="ECO:0000256" key="5">
    <source>
        <dbReference type="ARBA" id="ARBA00022741"/>
    </source>
</evidence>
<feature type="domain" description="ABC transmembrane type-1" evidence="11">
    <location>
        <begin position="1"/>
        <end position="89"/>
    </location>
</feature>
<dbReference type="PROSITE" id="PS50929">
    <property type="entry name" value="ABC_TM1F"/>
    <property type="match status" value="1"/>
</dbReference>
<dbReference type="GO" id="GO:0034040">
    <property type="term" value="F:ATPase-coupled lipid transmembrane transporter activity"/>
    <property type="evidence" value="ECO:0007669"/>
    <property type="project" value="TreeGrafter"/>
</dbReference>
<evidence type="ECO:0000256" key="7">
    <source>
        <dbReference type="ARBA" id="ARBA00022989"/>
    </source>
</evidence>
<evidence type="ECO:0000259" key="10">
    <source>
        <dbReference type="PROSITE" id="PS50893"/>
    </source>
</evidence>
<dbReference type="InterPro" id="IPR003439">
    <property type="entry name" value="ABC_transporter-like_ATP-bd"/>
</dbReference>
<dbReference type="InterPro" id="IPR027417">
    <property type="entry name" value="P-loop_NTPase"/>
</dbReference>
<keyword evidence="3" id="KW-1003">Cell membrane</keyword>
<evidence type="ECO:0000256" key="6">
    <source>
        <dbReference type="ARBA" id="ARBA00022840"/>
    </source>
</evidence>
<dbReference type="Pfam" id="PF00005">
    <property type="entry name" value="ABC_tran"/>
    <property type="match status" value="1"/>
</dbReference>
<evidence type="ECO:0000256" key="3">
    <source>
        <dbReference type="ARBA" id="ARBA00022475"/>
    </source>
</evidence>
<dbReference type="SUPFAM" id="SSF90123">
    <property type="entry name" value="ABC transporter transmembrane region"/>
    <property type="match status" value="1"/>
</dbReference>
<dbReference type="GO" id="GO:0016887">
    <property type="term" value="F:ATP hydrolysis activity"/>
    <property type="evidence" value="ECO:0007669"/>
    <property type="project" value="InterPro"/>
</dbReference>
<dbReference type="GO" id="GO:0140359">
    <property type="term" value="F:ABC-type transporter activity"/>
    <property type="evidence" value="ECO:0007669"/>
    <property type="project" value="InterPro"/>
</dbReference>
<dbReference type="SUPFAM" id="SSF52540">
    <property type="entry name" value="P-loop containing nucleoside triphosphate hydrolases"/>
    <property type="match status" value="1"/>
</dbReference>
<gene>
    <name evidence="12" type="ORF">ENP86_00165</name>
</gene>
<comment type="caution">
    <text evidence="12">The sequence shown here is derived from an EMBL/GenBank/DDBJ whole genome shotgun (WGS) entry which is preliminary data.</text>
</comment>
<dbReference type="Gene3D" id="3.40.50.300">
    <property type="entry name" value="P-loop containing nucleotide triphosphate hydrolases"/>
    <property type="match status" value="1"/>
</dbReference>
<comment type="subcellular location">
    <subcellularLocation>
        <location evidence="1">Cell membrane</location>
        <topology evidence="1">Multi-pass membrane protein</topology>
    </subcellularLocation>
</comment>
<dbReference type="InterPro" id="IPR017871">
    <property type="entry name" value="ABC_transporter-like_CS"/>
</dbReference>
<feature type="domain" description="ABC transporter" evidence="10">
    <location>
        <begin position="123"/>
        <end position="357"/>
    </location>
</feature>
<dbReference type="FunFam" id="3.40.50.300:FF:000221">
    <property type="entry name" value="Multidrug ABC transporter ATP-binding protein"/>
    <property type="match status" value="1"/>
</dbReference>
<dbReference type="InterPro" id="IPR011527">
    <property type="entry name" value="ABC1_TM_dom"/>
</dbReference>
<proteinExistence type="predicted"/>
<keyword evidence="4 9" id="KW-0812">Transmembrane</keyword>
<dbReference type="Gene3D" id="1.20.1560.10">
    <property type="entry name" value="ABC transporter type 1, transmembrane domain"/>
    <property type="match status" value="1"/>
</dbReference>
<dbReference type="EMBL" id="DSKY01000002">
    <property type="protein sequence ID" value="HDY57962.1"/>
    <property type="molecule type" value="Genomic_DNA"/>
</dbReference>
<dbReference type="PANTHER" id="PTHR24221">
    <property type="entry name" value="ATP-BINDING CASSETTE SUB-FAMILY B"/>
    <property type="match status" value="1"/>
</dbReference>
<evidence type="ECO:0000256" key="9">
    <source>
        <dbReference type="SAM" id="Phobius"/>
    </source>
</evidence>
<dbReference type="AlphaFoldDB" id="A0A7V1EH04"/>
<organism evidence="12">
    <name type="scientific">candidate division WOR-3 bacterium</name>
    <dbReference type="NCBI Taxonomy" id="2052148"/>
    <lineage>
        <taxon>Bacteria</taxon>
        <taxon>Bacteria division WOR-3</taxon>
    </lineage>
</organism>
<evidence type="ECO:0000256" key="8">
    <source>
        <dbReference type="ARBA" id="ARBA00023136"/>
    </source>
</evidence>
<dbReference type="SMART" id="SM00382">
    <property type="entry name" value="AAA"/>
    <property type="match status" value="1"/>
</dbReference>
<name>A0A7V1EH04_UNCW3</name>
<dbReference type="PROSITE" id="PS50893">
    <property type="entry name" value="ABC_TRANSPORTER_2"/>
    <property type="match status" value="1"/>
</dbReference>
<accession>A0A7V1EH04</accession>
<keyword evidence="7 9" id="KW-1133">Transmembrane helix</keyword>